<accession>A0A174ZSA2</accession>
<dbReference type="STRING" id="39492.ERS852540_01235"/>
<sequence>MQWCGARAWRAFAEIAGRVWRQDDGADELSVTGNFKESVETVMKGTICFWNRTGENNAKFTENCVITLAKVSDFCYNVYRVGIGFDLNFHKKPYYITIL</sequence>
<reference evidence="1 2" key="1">
    <citation type="submission" date="2015-09" db="EMBL/GenBank/DDBJ databases">
        <authorList>
            <consortium name="Pathogen Informatics"/>
        </authorList>
    </citation>
    <scope>NUCLEOTIDE SEQUENCE [LARGE SCALE GENOMIC DNA]</scope>
    <source>
        <strain evidence="1 2">2789STDY5834928</strain>
    </source>
</reference>
<dbReference type="Proteomes" id="UP000095662">
    <property type="component" value="Unassembled WGS sequence"/>
</dbReference>
<dbReference type="EMBL" id="CZBY01000008">
    <property type="protein sequence ID" value="CUQ86120.1"/>
    <property type="molecule type" value="Genomic_DNA"/>
</dbReference>
<dbReference type="AlphaFoldDB" id="A0A174ZSA2"/>
<name>A0A174ZSA2_9FIRM</name>
<gene>
    <name evidence="1" type="ORF">ERS852540_01235</name>
</gene>
<evidence type="ECO:0000313" key="2">
    <source>
        <dbReference type="Proteomes" id="UP000095662"/>
    </source>
</evidence>
<proteinExistence type="predicted"/>
<protein>
    <submittedName>
        <fullName evidence="1">Uncharacterized protein</fullName>
    </submittedName>
</protein>
<evidence type="ECO:0000313" key="1">
    <source>
        <dbReference type="EMBL" id="CUQ86120.1"/>
    </source>
</evidence>
<organism evidence="1 2">
    <name type="scientific">[Eubacterium] siraeum</name>
    <dbReference type="NCBI Taxonomy" id="39492"/>
    <lineage>
        <taxon>Bacteria</taxon>
        <taxon>Bacillati</taxon>
        <taxon>Bacillota</taxon>
        <taxon>Clostridia</taxon>
        <taxon>Eubacteriales</taxon>
        <taxon>Oscillospiraceae</taxon>
        <taxon>Oscillospiraceae incertae sedis</taxon>
    </lineage>
</organism>